<keyword evidence="2" id="KW-1185">Reference proteome</keyword>
<dbReference type="AlphaFoldDB" id="A0AAV7GXV6"/>
<dbReference type="Proteomes" id="UP000775213">
    <property type="component" value="Unassembled WGS sequence"/>
</dbReference>
<gene>
    <name evidence="1" type="ORF">IEQ34_009171</name>
</gene>
<reference evidence="1 2" key="1">
    <citation type="journal article" date="2021" name="Hortic Res">
        <title>Chromosome-scale assembly of the Dendrobium chrysotoxum genome enhances the understanding of orchid evolution.</title>
        <authorList>
            <person name="Zhang Y."/>
            <person name="Zhang G.Q."/>
            <person name="Zhang D."/>
            <person name="Liu X.D."/>
            <person name="Xu X.Y."/>
            <person name="Sun W.H."/>
            <person name="Yu X."/>
            <person name="Zhu X."/>
            <person name="Wang Z.W."/>
            <person name="Zhao X."/>
            <person name="Zhong W.Y."/>
            <person name="Chen H."/>
            <person name="Yin W.L."/>
            <person name="Huang T."/>
            <person name="Niu S.C."/>
            <person name="Liu Z.J."/>
        </authorList>
    </citation>
    <scope>NUCLEOTIDE SEQUENCE [LARGE SCALE GENOMIC DNA]</scope>
    <source>
        <strain evidence="1">Lindl</strain>
    </source>
</reference>
<evidence type="ECO:0000313" key="2">
    <source>
        <dbReference type="Proteomes" id="UP000775213"/>
    </source>
</evidence>
<evidence type="ECO:0000313" key="1">
    <source>
        <dbReference type="EMBL" id="KAH0461596.1"/>
    </source>
</evidence>
<accession>A0AAV7GXV6</accession>
<sequence length="204" mass="24188">MPRGLVYYPHTEDPLCTQKGNQIPMGCSFQSELRSMCQPHQSINQVRIILKIHKIQIAHVVRYYVIVHTWRKWHAPLEHVRRAMRHDARPFAPLTIYKDTLFFKSYAIFTSPRVIFAPIFARRLTQDKIIRFVQRDKSVMRYEAEYTILSKYAPQLISSIDEKCYQFLSGLNDAIRKILASLEIDDYRILIEEARMVELDFQII</sequence>
<protein>
    <submittedName>
        <fullName evidence="1">Uncharacterized protein</fullName>
    </submittedName>
</protein>
<organism evidence="1 2">
    <name type="scientific">Dendrobium chrysotoxum</name>
    <name type="common">Orchid</name>
    <dbReference type="NCBI Taxonomy" id="161865"/>
    <lineage>
        <taxon>Eukaryota</taxon>
        <taxon>Viridiplantae</taxon>
        <taxon>Streptophyta</taxon>
        <taxon>Embryophyta</taxon>
        <taxon>Tracheophyta</taxon>
        <taxon>Spermatophyta</taxon>
        <taxon>Magnoliopsida</taxon>
        <taxon>Liliopsida</taxon>
        <taxon>Asparagales</taxon>
        <taxon>Orchidaceae</taxon>
        <taxon>Epidendroideae</taxon>
        <taxon>Malaxideae</taxon>
        <taxon>Dendrobiinae</taxon>
        <taxon>Dendrobium</taxon>
    </lineage>
</organism>
<name>A0AAV7GXV6_DENCH</name>
<comment type="caution">
    <text evidence="1">The sequence shown here is derived from an EMBL/GenBank/DDBJ whole genome shotgun (WGS) entry which is preliminary data.</text>
</comment>
<proteinExistence type="predicted"/>
<dbReference type="EMBL" id="JAGFBR010000009">
    <property type="protein sequence ID" value="KAH0461596.1"/>
    <property type="molecule type" value="Genomic_DNA"/>
</dbReference>